<dbReference type="SUPFAM" id="SSF47203">
    <property type="entry name" value="Acyl-CoA dehydrogenase C-terminal domain-like"/>
    <property type="match status" value="1"/>
</dbReference>
<dbReference type="GO" id="GO:0005737">
    <property type="term" value="C:cytoplasm"/>
    <property type="evidence" value="ECO:0007669"/>
    <property type="project" value="TreeGrafter"/>
</dbReference>
<dbReference type="InterPro" id="IPR037069">
    <property type="entry name" value="AcylCoA_DH/ox_N_sf"/>
</dbReference>
<dbReference type="Proteomes" id="UP000566324">
    <property type="component" value="Unassembled WGS sequence"/>
</dbReference>
<dbReference type="GO" id="GO:0070991">
    <property type="term" value="F:medium-chain fatty acyl-CoA dehydrogenase activity"/>
    <property type="evidence" value="ECO:0007669"/>
    <property type="project" value="UniProtKB-EC"/>
</dbReference>
<dbReference type="EC" id="1.3.8.7" evidence="9"/>
<dbReference type="Pfam" id="PF02770">
    <property type="entry name" value="Acyl-CoA_dh_M"/>
    <property type="match status" value="1"/>
</dbReference>
<reference evidence="9 10" key="1">
    <citation type="submission" date="2020-08" db="EMBL/GenBank/DDBJ databases">
        <title>Genomic Encyclopedia of Type Strains, Phase IV (KMG-IV): sequencing the most valuable type-strain genomes for metagenomic binning, comparative biology and taxonomic classification.</title>
        <authorList>
            <person name="Goeker M."/>
        </authorList>
    </citation>
    <scope>NUCLEOTIDE SEQUENCE [LARGE SCALE GENOMIC DNA]</scope>
    <source>
        <strain evidence="9 10">DSM 17328</strain>
    </source>
</reference>
<evidence type="ECO:0000313" key="9">
    <source>
        <dbReference type="EMBL" id="MBB4632571.1"/>
    </source>
</evidence>
<evidence type="ECO:0000259" key="8">
    <source>
        <dbReference type="Pfam" id="PF02770"/>
    </source>
</evidence>
<evidence type="ECO:0000256" key="5">
    <source>
        <dbReference type="ARBA" id="ARBA00023002"/>
    </source>
</evidence>
<dbReference type="InterPro" id="IPR009100">
    <property type="entry name" value="AcylCoA_DH/oxidase_NM_dom_sf"/>
</dbReference>
<accession>A0A7W7F6Q2</accession>
<keyword evidence="10" id="KW-1185">Reference proteome</keyword>
<dbReference type="SUPFAM" id="SSF56645">
    <property type="entry name" value="Acyl-CoA dehydrogenase NM domain-like"/>
    <property type="match status" value="1"/>
</dbReference>
<dbReference type="AlphaFoldDB" id="A0A7W7F6Q2"/>
<comment type="similarity">
    <text evidence="2 6">Belongs to the acyl-CoA dehydrogenase family.</text>
</comment>
<evidence type="ECO:0000313" key="10">
    <source>
        <dbReference type="Proteomes" id="UP000566324"/>
    </source>
</evidence>
<dbReference type="FunFam" id="1.20.140.10:FF:000001">
    <property type="entry name" value="Acyl-CoA dehydrogenase"/>
    <property type="match status" value="1"/>
</dbReference>
<dbReference type="Gene3D" id="1.20.140.10">
    <property type="entry name" value="Butyryl-CoA Dehydrogenase, subunit A, domain 3"/>
    <property type="match status" value="1"/>
</dbReference>
<dbReference type="InterPro" id="IPR036250">
    <property type="entry name" value="AcylCo_DH-like_C"/>
</dbReference>
<comment type="cofactor">
    <cofactor evidence="1 6">
        <name>FAD</name>
        <dbReference type="ChEBI" id="CHEBI:57692"/>
    </cofactor>
</comment>
<keyword evidence="3 6" id="KW-0285">Flavoprotein</keyword>
<gene>
    <name evidence="9" type="ORF">GGQ98_002197</name>
</gene>
<dbReference type="RefSeq" id="WP_184069374.1">
    <property type="nucleotide sequence ID" value="NZ_JACHNZ010000023.1"/>
</dbReference>
<keyword evidence="4 6" id="KW-0274">FAD</keyword>
<dbReference type="Gene3D" id="1.10.540.10">
    <property type="entry name" value="Acyl-CoA dehydrogenase/oxidase, N-terminal domain"/>
    <property type="match status" value="1"/>
</dbReference>
<organism evidence="9 10">
    <name type="scientific">Sphingosinicella soli</name>
    <dbReference type="NCBI Taxonomy" id="333708"/>
    <lineage>
        <taxon>Bacteria</taxon>
        <taxon>Pseudomonadati</taxon>
        <taxon>Pseudomonadota</taxon>
        <taxon>Alphaproteobacteria</taxon>
        <taxon>Sphingomonadales</taxon>
        <taxon>Sphingosinicellaceae</taxon>
        <taxon>Sphingosinicella</taxon>
    </lineage>
</organism>
<dbReference type="GO" id="GO:0051793">
    <property type="term" value="P:medium-chain fatty acid catabolic process"/>
    <property type="evidence" value="ECO:0007669"/>
    <property type="project" value="TreeGrafter"/>
</dbReference>
<dbReference type="PANTHER" id="PTHR48083">
    <property type="entry name" value="MEDIUM-CHAIN SPECIFIC ACYL-COA DEHYDROGENASE, MITOCHONDRIAL-RELATED"/>
    <property type="match status" value="1"/>
</dbReference>
<proteinExistence type="inferred from homology"/>
<dbReference type="InterPro" id="IPR006091">
    <property type="entry name" value="Acyl-CoA_Oxase/DH_mid-dom"/>
</dbReference>
<sequence>MSWQLPTLPFFEEEHARLALEVQRWCVEHRELLHDANGSFAGRCRRIVASLAAGGLLEYVLPNCNDGAVPRFDQRTICIVREALAYESNLAASLFATQGIGLSPLTLSDHLLRERYIDRARRGESVSAIAISELHSASDVASVETTASPQPGGYRLNGEKVWIQNGHFANHYFVLARSADRDRPPQISAFIVDSGTPGIRIDREIPMIDDCPLSTVVFDDVFVPDSQRIGGEGDGMRMAMAGFDMFRPSVGAAAIGLAKRALSECVVRVSSRRMFGTRMSDLDGVQTRLAEMRADIEAGMLAVYSAAWTADVIGGRRSTEAALAKLIATEAAQRVVDAAVQLFGAEGVSGESVVGRLYRELRPMRIYEGASEIQKKIIARGILRAGAPT</sequence>
<name>A0A7W7F6Q2_9SPHN</name>
<dbReference type="EMBL" id="JACHNZ010000023">
    <property type="protein sequence ID" value="MBB4632571.1"/>
    <property type="molecule type" value="Genomic_DNA"/>
</dbReference>
<evidence type="ECO:0000256" key="2">
    <source>
        <dbReference type="ARBA" id="ARBA00009347"/>
    </source>
</evidence>
<dbReference type="InterPro" id="IPR009075">
    <property type="entry name" value="AcylCo_DH/oxidase_C"/>
</dbReference>
<dbReference type="InterPro" id="IPR046373">
    <property type="entry name" value="Acyl-CoA_Oxase/DH_mid-dom_sf"/>
</dbReference>
<dbReference type="InterPro" id="IPR050741">
    <property type="entry name" value="Acyl-CoA_dehydrogenase"/>
</dbReference>
<dbReference type="GO" id="GO:0050660">
    <property type="term" value="F:flavin adenine dinucleotide binding"/>
    <property type="evidence" value="ECO:0007669"/>
    <property type="project" value="InterPro"/>
</dbReference>
<evidence type="ECO:0000256" key="4">
    <source>
        <dbReference type="ARBA" id="ARBA00022827"/>
    </source>
</evidence>
<dbReference type="Gene3D" id="2.40.110.10">
    <property type="entry name" value="Butyryl-CoA Dehydrogenase, subunit A, domain 2"/>
    <property type="match status" value="1"/>
</dbReference>
<feature type="domain" description="Acyl-CoA oxidase/dehydrogenase middle" evidence="8">
    <location>
        <begin position="128"/>
        <end position="221"/>
    </location>
</feature>
<comment type="caution">
    <text evidence="9">The sequence shown here is derived from an EMBL/GenBank/DDBJ whole genome shotgun (WGS) entry which is preliminary data.</text>
</comment>
<dbReference type="CDD" id="cd00567">
    <property type="entry name" value="ACAD"/>
    <property type="match status" value="1"/>
</dbReference>
<keyword evidence="5 6" id="KW-0560">Oxidoreductase</keyword>
<protein>
    <submittedName>
        <fullName evidence="9">Acyl-CoA dehydrogenase</fullName>
        <ecNumber evidence="9">1.3.8.7</ecNumber>
    </submittedName>
</protein>
<evidence type="ECO:0000256" key="1">
    <source>
        <dbReference type="ARBA" id="ARBA00001974"/>
    </source>
</evidence>
<evidence type="ECO:0000256" key="6">
    <source>
        <dbReference type="RuleBase" id="RU362125"/>
    </source>
</evidence>
<evidence type="ECO:0000256" key="3">
    <source>
        <dbReference type="ARBA" id="ARBA00022630"/>
    </source>
</evidence>
<dbReference type="Pfam" id="PF00441">
    <property type="entry name" value="Acyl-CoA_dh_1"/>
    <property type="match status" value="1"/>
</dbReference>
<feature type="domain" description="Acyl-CoA dehydrogenase/oxidase C-terminal" evidence="7">
    <location>
        <begin position="233"/>
        <end position="383"/>
    </location>
</feature>
<dbReference type="PANTHER" id="PTHR48083:SF2">
    <property type="entry name" value="MEDIUM-CHAIN SPECIFIC ACYL-COA DEHYDROGENASE, MITOCHONDRIAL"/>
    <property type="match status" value="1"/>
</dbReference>
<evidence type="ECO:0000259" key="7">
    <source>
        <dbReference type="Pfam" id="PF00441"/>
    </source>
</evidence>